<dbReference type="STRING" id="380248.SAMN05216251_10250"/>
<dbReference type="AlphaFoldDB" id="A0A1I1YJJ8"/>
<dbReference type="SMART" id="SM00530">
    <property type="entry name" value="HTH_XRE"/>
    <property type="match status" value="1"/>
</dbReference>
<dbReference type="EMBL" id="FONG01000002">
    <property type="protein sequence ID" value="SFE19472.1"/>
    <property type="molecule type" value="Genomic_DNA"/>
</dbReference>
<evidence type="ECO:0000313" key="2">
    <source>
        <dbReference type="EMBL" id="SFE19472.1"/>
    </source>
</evidence>
<keyword evidence="3" id="KW-1185">Reference proteome</keyword>
<accession>A0A1I1YJJ8</accession>
<gene>
    <name evidence="2" type="ORF">SAMN05216251_10250</name>
</gene>
<organism evidence="2 3">
    <name type="scientific">Actinacidiphila alni</name>
    <dbReference type="NCBI Taxonomy" id="380248"/>
    <lineage>
        <taxon>Bacteria</taxon>
        <taxon>Bacillati</taxon>
        <taxon>Actinomycetota</taxon>
        <taxon>Actinomycetes</taxon>
        <taxon>Kitasatosporales</taxon>
        <taxon>Streptomycetaceae</taxon>
        <taxon>Actinacidiphila</taxon>
    </lineage>
</organism>
<evidence type="ECO:0000259" key="1">
    <source>
        <dbReference type="PROSITE" id="PS50943"/>
    </source>
</evidence>
<dbReference type="RefSeq" id="WP_177246303.1">
    <property type="nucleotide sequence ID" value="NZ_FONG01000002.1"/>
</dbReference>
<dbReference type="Proteomes" id="UP000199323">
    <property type="component" value="Unassembled WGS sequence"/>
</dbReference>
<dbReference type="Gene3D" id="1.10.260.40">
    <property type="entry name" value="lambda repressor-like DNA-binding domains"/>
    <property type="match status" value="1"/>
</dbReference>
<dbReference type="InterPro" id="IPR010982">
    <property type="entry name" value="Lambda_DNA-bd_dom_sf"/>
</dbReference>
<protein>
    <submittedName>
        <fullName evidence="2">Helix-turn-helix domain-containing protein</fullName>
    </submittedName>
</protein>
<reference evidence="2 3" key="1">
    <citation type="submission" date="2016-10" db="EMBL/GenBank/DDBJ databases">
        <authorList>
            <person name="de Groot N.N."/>
        </authorList>
    </citation>
    <scope>NUCLEOTIDE SEQUENCE [LARGE SCALE GENOMIC DNA]</scope>
    <source>
        <strain evidence="2 3">CGMCC 4.3510</strain>
    </source>
</reference>
<dbReference type="InterPro" id="IPR001387">
    <property type="entry name" value="Cro/C1-type_HTH"/>
</dbReference>
<dbReference type="GO" id="GO:0003677">
    <property type="term" value="F:DNA binding"/>
    <property type="evidence" value="ECO:0007669"/>
    <property type="project" value="InterPro"/>
</dbReference>
<name>A0A1I1YJJ8_9ACTN</name>
<dbReference type="SUPFAM" id="SSF47413">
    <property type="entry name" value="lambda repressor-like DNA-binding domains"/>
    <property type="match status" value="1"/>
</dbReference>
<sequence>MTDSPVLGDEQTDPRRVYGNELKRRRETAGLSQAELGRRVVLSPSMIAHVEAGRRRPRLDDAKRLDQALGTDGFFERFLPTLIVHRYVDYFSAAADAETRAVAISEFAAVFVPGILQVEDYARAALEKAAPNFEADEVDKHVVNRLVRSRILSKPDGPVVWVVLGEAVLRTVVGSRRVMAVQLRHIAQLGRSGRLMVQVVPFAAGAHPAMGSMVSLMRFTEEPEAAYVEALYTGSFVDDPAKVQGFKEAFDMARALGLPPGPSLDMIEQVAKEYDAP</sequence>
<feature type="domain" description="HTH cro/C1-type" evidence="1">
    <location>
        <begin position="22"/>
        <end position="74"/>
    </location>
</feature>
<dbReference type="CDD" id="cd00093">
    <property type="entry name" value="HTH_XRE"/>
    <property type="match status" value="1"/>
</dbReference>
<evidence type="ECO:0000313" key="3">
    <source>
        <dbReference type="Proteomes" id="UP000199323"/>
    </source>
</evidence>
<dbReference type="Pfam" id="PF13560">
    <property type="entry name" value="HTH_31"/>
    <property type="match status" value="1"/>
</dbReference>
<dbReference type="InterPro" id="IPR043917">
    <property type="entry name" value="DUF5753"/>
</dbReference>
<dbReference type="PROSITE" id="PS50943">
    <property type="entry name" value="HTH_CROC1"/>
    <property type="match status" value="1"/>
</dbReference>
<proteinExistence type="predicted"/>
<dbReference type="Pfam" id="PF19054">
    <property type="entry name" value="DUF5753"/>
    <property type="match status" value="1"/>
</dbReference>